<dbReference type="GO" id="GO:0005635">
    <property type="term" value="C:nuclear envelope"/>
    <property type="evidence" value="ECO:0007669"/>
    <property type="project" value="TreeGrafter"/>
</dbReference>
<comment type="caution">
    <text evidence="2">The sequence shown here is derived from an EMBL/GenBank/DDBJ whole genome shotgun (WGS) entry which is preliminary data.</text>
</comment>
<dbReference type="PANTHER" id="PTHR33416:SF20">
    <property type="entry name" value="NUCLEAR PORE COMPLEX PROTEIN NUP1"/>
    <property type="match status" value="1"/>
</dbReference>
<evidence type="ECO:0000313" key="2">
    <source>
        <dbReference type="EMBL" id="KAJ4970867.1"/>
    </source>
</evidence>
<dbReference type="OrthoDB" id="653468at2759"/>
<evidence type="ECO:0008006" key="4">
    <source>
        <dbReference type="Google" id="ProtNLM"/>
    </source>
</evidence>
<dbReference type="EMBL" id="JAMYWD010000005">
    <property type="protein sequence ID" value="KAJ4970867.1"/>
    <property type="molecule type" value="Genomic_DNA"/>
</dbReference>
<evidence type="ECO:0000313" key="3">
    <source>
        <dbReference type="Proteomes" id="UP001141806"/>
    </source>
</evidence>
<feature type="region of interest" description="Disordered" evidence="1">
    <location>
        <begin position="1093"/>
        <end position="1112"/>
    </location>
</feature>
<dbReference type="Proteomes" id="UP001141806">
    <property type="component" value="Unassembled WGS sequence"/>
</dbReference>
<proteinExistence type="predicted"/>
<feature type="region of interest" description="Disordered" evidence="1">
    <location>
        <begin position="80"/>
        <end position="104"/>
    </location>
</feature>
<accession>A0A9Q0KHX9</accession>
<feature type="compositionally biased region" description="Basic residues" evidence="1">
    <location>
        <begin position="1278"/>
        <end position="1291"/>
    </location>
</feature>
<feature type="region of interest" description="Disordered" evidence="1">
    <location>
        <begin position="1217"/>
        <end position="1291"/>
    </location>
</feature>
<name>A0A9Q0KHX9_9MAGN</name>
<feature type="compositionally biased region" description="Polar residues" evidence="1">
    <location>
        <begin position="1228"/>
        <end position="1257"/>
    </location>
</feature>
<gene>
    <name evidence="2" type="ORF">NE237_003966</name>
</gene>
<protein>
    <recommendedName>
        <fullName evidence="4">Nuclear pore complex protein NUP1-like</fullName>
    </recommendedName>
</protein>
<reference evidence="2" key="1">
    <citation type="journal article" date="2023" name="Plant J.">
        <title>The genome of the king protea, Protea cynaroides.</title>
        <authorList>
            <person name="Chang J."/>
            <person name="Duong T.A."/>
            <person name="Schoeman C."/>
            <person name="Ma X."/>
            <person name="Roodt D."/>
            <person name="Barker N."/>
            <person name="Li Z."/>
            <person name="Van de Peer Y."/>
            <person name="Mizrachi E."/>
        </authorList>
    </citation>
    <scope>NUCLEOTIDE SEQUENCE</scope>
    <source>
        <tissue evidence="2">Young leaves</tissue>
    </source>
</reference>
<feature type="compositionally biased region" description="Polar residues" evidence="1">
    <location>
        <begin position="922"/>
        <end position="931"/>
    </location>
</feature>
<feature type="compositionally biased region" description="Low complexity" evidence="1">
    <location>
        <begin position="892"/>
        <end position="908"/>
    </location>
</feature>
<keyword evidence="3" id="KW-1185">Reference proteome</keyword>
<evidence type="ECO:0000256" key="1">
    <source>
        <dbReference type="SAM" id="MobiDB-lite"/>
    </source>
</evidence>
<sequence>MSTAAAGDYEGGAGGKFRKKTFRRQATPYDRPVSALRNPVEGGTNNGWISKIVDPASRVITRSAQRLFSSVFRKALPAPETVTETDLEPRNEPSETISASENPLRVEEPVVNRSDNLNNCSDSKGIDDLEQILKQKTFTRAEIDHLTELLRSRTVDISAEDENKSYEPTTSQPLANSHKLELANVPVQENGVDTRRLLGEASVRAVCSSVLEEDIASPAELAKTYMGNRASKVSPSTLGLRSQVLREELPLVSNLPFPRRSSGLSLVPRSSVRYAGTPGVSENGYQTPKSQGRSAIYSMARTPYARIHSTAKGIGTGNDGFGGQSTSPWMLENNTLSIGKQVSKRRNSVFDNDIGSIGPIRRIRQKTNLMSPKSSGLLVPATPIPTPGTAFGSDVAQGSVSSTQKPLRLKESKHNIPKMRLAEDCDNSVPSTSFASVPSQSSEMARKILQQLDKLVPSPKEKSSELKLDIAREKSPAKLSVSMLHGQALRSVEEVDSSNLLNNIQITGTSNGVGGTSFHLTRDSASQKLDKVEENGPLKIVGSVNKLAPGANGSERTTLKKNAVLSLRTADSEVSNSVMTAPQRKRAFQMSVYEDSLELDDDSYSTKGGVHTAGENEKLEDAAVGESKAVATETVTVEKPPVSEIKTTASLVLNESSNMGASDGPKVNEKNPGFSIPVTSPSSTVVQPATPSQSPPLFSNVFPMKEPTAPMFNFGSKGVENAPPSTFTSPSSFSGTSGLKFGSQTILKSEASSSAATVADTATETIAKAAESDKGGKENALKTGDLFEKRENVTFSSVSTSTTPSIFSFNNSTNNSNLSNGSSGPSPLLFSVPASPSLPVSTSSANVIFSSGPMTTAITTSSSLSASSATPTFSSAPIFQFGSSTTAVVAPSSSMSQSSTTSSALSTDSEQKFKTTPHVGNLSPSSFGTTTSPLPSASSGIFGFTSVAPASTTNSSSSANNLSSNSFGAGTGPVFGSGTGSSPFTQSIPSQLGSSILSPTFGLSSSSTFSSGNSLFGSSTPASKSFSSGSGFGQNSSATFSTGSNPFSSSSGTANLFSSSSQTASSIFSPVFSSASSPTTGFSFGGTSTAGAATGSVKSPATGPSFGVSSTAGAASASTPATGFSFGGSSVSGAATGSAPMAFGSGIGASPGQFFSFTQEAAASSASLTSSQPVFGAPNPSITFSSSPANDQMSMEDSMAEDTIQASTPTVPTFVQPAATPSPGFMFNSAQSGSPFQFGAQQNPVAPQNSSPFQASGNFDFAPGGSFSLGTTGDKSNRRYIKAKRDKTRKK</sequence>
<feature type="region of interest" description="Disordered" evidence="1">
    <location>
        <begin position="892"/>
        <end position="931"/>
    </location>
</feature>
<dbReference type="PANTHER" id="PTHR33416">
    <property type="entry name" value="NUCLEAR PORE COMPLEX PROTEIN NUP1"/>
    <property type="match status" value="1"/>
</dbReference>
<feature type="region of interest" description="Disordered" evidence="1">
    <location>
        <begin position="1"/>
        <end position="28"/>
    </location>
</feature>
<organism evidence="2 3">
    <name type="scientific">Protea cynaroides</name>
    <dbReference type="NCBI Taxonomy" id="273540"/>
    <lineage>
        <taxon>Eukaryota</taxon>
        <taxon>Viridiplantae</taxon>
        <taxon>Streptophyta</taxon>
        <taxon>Embryophyta</taxon>
        <taxon>Tracheophyta</taxon>
        <taxon>Spermatophyta</taxon>
        <taxon>Magnoliopsida</taxon>
        <taxon>Proteales</taxon>
        <taxon>Proteaceae</taxon>
        <taxon>Protea</taxon>
    </lineage>
</organism>
<dbReference type="GO" id="GO:0071763">
    <property type="term" value="P:nuclear membrane organization"/>
    <property type="evidence" value="ECO:0007669"/>
    <property type="project" value="TreeGrafter"/>
</dbReference>